<protein>
    <recommendedName>
        <fullName evidence="1">Integrase catalytic domain-containing protein</fullName>
    </recommendedName>
</protein>
<feature type="domain" description="Integrase catalytic" evidence="1">
    <location>
        <begin position="129"/>
        <end position="309"/>
    </location>
</feature>
<comment type="caution">
    <text evidence="2">The sequence shown here is derived from an EMBL/GenBank/DDBJ whole genome shotgun (WGS) entry which is preliminary data.</text>
</comment>
<dbReference type="Gene3D" id="3.30.420.10">
    <property type="entry name" value="Ribonuclease H-like superfamily/Ribonuclease H"/>
    <property type="match status" value="1"/>
</dbReference>
<gene>
    <name evidence="2" type="ORF">COY73_00440</name>
</gene>
<dbReference type="GO" id="GO:0015074">
    <property type="term" value="P:DNA integration"/>
    <property type="evidence" value="ECO:0007669"/>
    <property type="project" value="InterPro"/>
</dbReference>
<organism evidence="2 3">
    <name type="scientific">Candidatus Nealsonbacteria bacterium CG_4_10_14_0_8_um_filter_37_14</name>
    <dbReference type="NCBI Taxonomy" id="1974684"/>
    <lineage>
        <taxon>Bacteria</taxon>
        <taxon>Candidatus Nealsoniibacteriota</taxon>
    </lineage>
</organism>
<dbReference type="PROSITE" id="PS50994">
    <property type="entry name" value="INTEGRASE"/>
    <property type="match status" value="1"/>
</dbReference>
<sequence length="422" mass="50058">MTPKELSRYGIIKRLIRKEINGSEASKQLGLKVRQVKNIKARVIKEGLKGVIHKSRGKTGNRRIKTEIIEKAKYWLKKRYYDFQPTFAMEKLDEEQHLCLSKEKVRQLMTEVGLWQPRSRKKNKEYRSWRQRKDYYGEMEQFDGCYFDWFETGKLDCLLASRDDATNKITGLRFALNEGVKPVADFWKEYFETYGKPLKIYLDRLSTYKNTHKSVMDDPRVLTQFQRMMRQSDVETIPAYSPQAKGRIENLFPTLQHRLVREMRLAGIKTPEEGNRFVKEVFILKFNAKFSVVPQKRGNVHRKITEIEKKQLDQVFSKQKIGYINNDFTVRYQGKWFQLSEKQPVLVRKKEKILIEERISGEIFFSLRGKYLNYTVLPERPKKIIEAKVPALTTAKSCWKPPDDHPWRKFILNPEKKVSSRA</sequence>
<dbReference type="GO" id="GO:0003676">
    <property type="term" value="F:nucleic acid binding"/>
    <property type="evidence" value="ECO:0007669"/>
    <property type="project" value="InterPro"/>
</dbReference>
<dbReference type="InterPro" id="IPR001584">
    <property type="entry name" value="Integrase_cat-core"/>
</dbReference>
<dbReference type="InterPro" id="IPR012337">
    <property type="entry name" value="RNaseH-like_sf"/>
</dbReference>
<name>A0A2M7R7R4_9BACT</name>
<evidence type="ECO:0000313" key="2">
    <source>
        <dbReference type="EMBL" id="PIY89617.1"/>
    </source>
</evidence>
<dbReference type="PANTHER" id="PTHR35004:SF7">
    <property type="entry name" value="INTEGRASE PROTEIN"/>
    <property type="match status" value="1"/>
</dbReference>
<dbReference type="SUPFAM" id="SSF53098">
    <property type="entry name" value="Ribonuclease H-like"/>
    <property type="match status" value="1"/>
</dbReference>
<reference evidence="3" key="1">
    <citation type="submission" date="2017-09" db="EMBL/GenBank/DDBJ databases">
        <title>Depth-based differentiation of microbial function through sediment-hosted aquifers and enrichment of novel symbionts in the deep terrestrial subsurface.</title>
        <authorList>
            <person name="Probst A.J."/>
            <person name="Ladd B."/>
            <person name="Jarett J.K."/>
            <person name="Geller-Mcgrath D.E."/>
            <person name="Sieber C.M.K."/>
            <person name="Emerson J.B."/>
            <person name="Anantharaman K."/>
            <person name="Thomas B.C."/>
            <person name="Malmstrom R."/>
            <person name="Stieglmeier M."/>
            <person name="Klingl A."/>
            <person name="Woyke T."/>
            <person name="Ryan C.M."/>
            <person name="Banfield J.F."/>
        </authorList>
    </citation>
    <scope>NUCLEOTIDE SEQUENCE [LARGE SCALE GENOMIC DNA]</scope>
</reference>
<dbReference type="InterPro" id="IPR036397">
    <property type="entry name" value="RNaseH_sf"/>
</dbReference>
<dbReference type="NCBIfam" id="NF033594">
    <property type="entry name" value="transpos_ISNCY_2"/>
    <property type="match status" value="1"/>
</dbReference>
<dbReference type="InterPro" id="IPR047797">
    <property type="entry name" value="ISNCY_transpos"/>
</dbReference>
<dbReference type="AlphaFoldDB" id="A0A2M7R7R4"/>
<evidence type="ECO:0000259" key="1">
    <source>
        <dbReference type="PROSITE" id="PS50994"/>
    </source>
</evidence>
<accession>A0A2M7R7R4</accession>
<proteinExistence type="predicted"/>
<dbReference type="Proteomes" id="UP000230767">
    <property type="component" value="Unassembled WGS sequence"/>
</dbReference>
<evidence type="ECO:0000313" key="3">
    <source>
        <dbReference type="Proteomes" id="UP000230767"/>
    </source>
</evidence>
<dbReference type="PANTHER" id="PTHR35004">
    <property type="entry name" value="TRANSPOSASE RV3428C-RELATED"/>
    <property type="match status" value="1"/>
</dbReference>
<dbReference type="EMBL" id="PFLW01000013">
    <property type="protein sequence ID" value="PIY89617.1"/>
    <property type="molecule type" value="Genomic_DNA"/>
</dbReference>